<dbReference type="FunFam" id="3.30.200.20:FF:000125">
    <property type="entry name" value="Protein STRUBBELIG-RECEPTOR FAMILY 8"/>
    <property type="match status" value="1"/>
</dbReference>
<keyword evidence="7" id="KW-0472">Membrane</keyword>
<feature type="domain" description="Protein kinase" evidence="11">
    <location>
        <begin position="355"/>
        <end position="619"/>
    </location>
</feature>
<dbReference type="InterPro" id="IPR032675">
    <property type="entry name" value="LRR_dom_sf"/>
</dbReference>
<dbReference type="InterPro" id="IPR001611">
    <property type="entry name" value="Leu-rich_rpt"/>
</dbReference>
<dbReference type="EMBL" id="LR743596">
    <property type="protein sequence ID" value="CAA2625181.1"/>
    <property type="molecule type" value="Genomic_DNA"/>
</dbReference>
<evidence type="ECO:0000256" key="4">
    <source>
        <dbReference type="ARBA" id="ARBA00022729"/>
    </source>
</evidence>
<evidence type="ECO:0000313" key="12">
    <source>
        <dbReference type="EMBL" id="CAA2625181.1"/>
    </source>
</evidence>
<dbReference type="SUPFAM" id="SSF56112">
    <property type="entry name" value="Protein kinase-like (PK-like)"/>
    <property type="match status" value="1"/>
</dbReference>
<proteinExistence type="predicted"/>
<dbReference type="PROSITE" id="PS50011">
    <property type="entry name" value="PROTEIN_KINASE_DOM"/>
    <property type="match status" value="1"/>
</dbReference>
<dbReference type="SUPFAM" id="SSF52058">
    <property type="entry name" value="L domain-like"/>
    <property type="match status" value="1"/>
</dbReference>
<keyword evidence="6" id="KW-1133">Transmembrane helix</keyword>
<evidence type="ECO:0000256" key="10">
    <source>
        <dbReference type="SAM" id="SignalP"/>
    </source>
</evidence>
<keyword evidence="13" id="KW-1185">Reference proteome</keyword>
<accession>A0A7I8J375</accession>
<dbReference type="PROSITE" id="PS51450">
    <property type="entry name" value="LRR"/>
    <property type="match status" value="1"/>
</dbReference>
<dbReference type="GO" id="GO:0016020">
    <property type="term" value="C:membrane"/>
    <property type="evidence" value="ECO:0007669"/>
    <property type="project" value="UniProtKB-SubCell"/>
</dbReference>
<feature type="chain" id="PRO_5029508967" description="Protein kinase domain-containing protein" evidence="10">
    <location>
        <begin position="18"/>
        <end position="651"/>
    </location>
</feature>
<feature type="region of interest" description="Disordered" evidence="9">
    <location>
        <begin position="630"/>
        <end position="651"/>
    </location>
</feature>
<evidence type="ECO:0000256" key="2">
    <source>
        <dbReference type="ARBA" id="ARBA00022614"/>
    </source>
</evidence>
<protein>
    <recommendedName>
        <fullName evidence="11">Protein kinase domain-containing protein</fullName>
    </recommendedName>
</protein>
<dbReference type="Gene3D" id="3.80.10.10">
    <property type="entry name" value="Ribonuclease Inhibitor"/>
    <property type="match status" value="1"/>
</dbReference>
<evidence type="ECO:0000313" key="13">
    <source>
        <dbReference type="Proteomes" id="UP001189122"/>
    </source>
</evidence>
<evidence type="ECO:0000256" key="9">
    <source>
        <dbReference type="SAM" id="MobiDB-lite"/>
    </source>
</evidence>
<dbReference type="FunFam" id="3.80.10.10:FF:000062">
    <property type="entry name" value="protein STRUBBELIG-RECEPTOR FAMILY 3"/>
    <property type="match status" value="1"/>
</dbReference>
<evidence type="ECO:0000256" key="3">
    <source>
        <dbReference type="ARBA" id="ARBA00022692"/>
    </source>
</evidence>
<dbReference type="EMBL" id="CACRZD030000009">
    <property type="protein sequence ID" value="CAA6664569.1"/>
    <property type="molecule type" value="Genomic_DNA"/>
</dbReference>
<dbReference type="Pfam" id="PF00560">
    <property type="entry name" value="LRR_1"/>
    <property type="match status" value="2"/>
</dbReference>
<feature type="compositionally biased region" description="Pro residues" evidence="9">
    <location>
        <begin position="247"/>
        <end position="259"/>
    </location>
</feature>
<evidence type="ECO:0000256" key="1">
    <source>
        <dbReference type="ARBA" id="ARBA00004370"/>
    </source>
</evidence>
<keyword evidence="4 10" id="KW-0732">Signal</keyword>
<evidence type="ECO:0000256" key="5">
    <source>
        <dbReference type="ARBA" id="ARBA00022737"/>
    </source>
</evidence>
<evidence type="ECO:0000256" key="7">
    <source>
        <dbReference type="ARBA" id="ARBA00023136"/>
    </source>
</evidence>
<evidence type="ECO:0000256" key="8">
    <source>
        <dbReference type="ARBA" id="ARBA00023170"/>
    </source>
</evidence>
<organism evidence="12">
    <name type="scientific">Spirodela intermedia</name>
    <name type="common">Intermediate duckweed</name>
    <dbReference type="NCBI Taxonomy" id="51605"/>
    <lineage>
        <taxon>Eukaryota</taxon>
        <taxon>Viridiplantae</taxon>
        <taxon>Streptophyta</taxon>
        <taxon>Embryophyta</taxon>
        <taxon>Tracheophyta</taxon>
        <taxon>Spermatophyta</taxon>
        <taxon>Magnoliopsida</taxon>
        <taxon>Liliopsida</taxon>
        <taxon>Araceae</taxon>
        <taxon>Lemnoideae</taxon>
        <taxon>Spirodela</taxon>
    </lineage>
</organism>
<dbReference type="FunFam" id="1.10.510.10:FF:000095">
    <property type="entry name" value="protein STRUBBELIG-RECEPTOR FAMILY 8"/>
    <property type="match status" value="1"/>
</dbReference>
<keyword evidence="5" id="KW-0677">Repeat</keyword>
<dbReference type="InterPro" id="IPR013210">
    <property type="entry name" value="LRR_N_plant-typ"/>
</dbReference>
<keyword evidence="2" id="KW-0433">Leucine-rich repeat</keyword>
<feature type="signal peptide" evidence="10">
    <location>
        <begin position="1"/>
        <end position="17"/>
    </location>
</feature>
<dbReference type="PANTHER" id="PTHR48007">
    <property type="entry name" value="LEUCINE-RICH REPEAT RECEPTOR-LIKE PROTEIN KINASE PXC1"/>
    <property type="match status" value="1"/>
</dbReference>
<keyword evidence="3" id="KW-0812">Transmembrane</keyword>
<evidence type="ECO:0000256" key="6">
    <source>
        <dbReference type="ARBA" id="ARBA00022989"/>
    </source>
</evidence>
<dbReference type="InterPro" id="IPR011009">
    <property type="entry name" value="Kinase-like_dom_sf"/>
</dbReference>
<dbReference type="InterPro" id="IPR000719">
    <property type="entry name" value="Prot_kinase_dom"/>
</dbReference>
<feature type="region of interest" description="Disordered" evidence="9">
    <location>
        <begin position="238"/>
        <end position="336"/>
    </location>
</feature>
<dbReference type="PANTHER" id="PTHR48007:SF13">
    <property type="entry name" value="PROTEIN STRUBBELIG-RECEPTOR FAMILY 4"/>
    <property type="match status" value="1"/>
</dbReference>
<evidence type="ECO:0000259" key="11">
    <source>
        <dbReference type="PROSITE" id="PS50011"/>
    </source>
</evidence>
<keyword evidence="8" id="KW-0675">Receptor</keyword>
<dbReference type="Gene3D" id="1.10.510.10">
    <property type="entry name" value="Transferase(Phosphotransferase) domain 1"/>
    <property type="match status" value="1"/>
</dbReference>
<dbReference type="Pfam" id="PF13855">
    <property type="entry name" value="LRR_8"/>
    <property type="match status" value="1"/>
</dbReference>
<dbReference type="Proteomes" id="UP001189122">
    <property type="component" value="Unassembled WGS sequence"/>
</dbReference>
<dbReference type="Gene3D" id="3.30.200.20">
    <property type="entry name" value="Phosphorylase Kinase, domain 1"/>
    <property type="match status" value="1"/>
</dbReference>
<sequence>MLQQLFVLSVCISAWNAAPVDGATDQKDVSALNVMYSSLNSPSQLTGWTSNGGDPCGQSWKGITCSGSRVTEIKLSGLGLTGSMGYKLQDLDSVTNFDLSNNNVGVSTEIPYGLPPNLKRLNLAGNSFKGGVPYSISLMSQLDYLNISRNQLNNILSDMFGNVPGLVTIDLSFNSLPGTLPESFSSLASLTTLYLQNNQFTGSIDVLANLPLENLNLANNRFTGWIPERLKRINNIRTEGNSWSSGPAPPPPPYSPPPNRRASPGTRTSSSNSSDGGGGGNLASMKSVQPSSAADHVTVELPATLSLKPPPMEQHKSFDDGEDLPSRPLVAKKSTSPISAKAYPVADLQMATGSFNVENLLGEGSVGRVYRGQFDDGKVLAVKKINSSALPNQSADDFLEVVSNIARLHHPNVTELVGYCSEFGQHLLVYEFHRNGSLHDYLHLSDEYNRPLTWNTRIPSRDLLAVSCSQNFKSANILLDSELKPHVSDCGLTSLIPDAQYQGLDHNLGSGYSAPEVAMSGQYTMKSDVYSFGVVMLELLTGRKPFDSARPRSEQSLVRWAYPQLHDIDALDKMVDPALKGLYPAKSLSRFADVIALCVQPEPEFRPPMSEVVQALVRLVQRANMSKRIGSADEQEAARRADDTDVQDYMF</sequence>
<feature type="compositionally biased region" description="Low complexity" evidence="9">
    <location>
        <begin position="260"/>
        <end position="274"/>
    </location>
</feature>
<dbReference type="AlphaFoldDB" id="A0A7I8J375"/>
<dbReference type="InterPro" id="IPR046959">
    <property type="entry name" value="PRK1-6/SRF4-like"/>
</dbReference>
<reference evidence="12 13" key="1">
    <citation type="submission" date="2019-12" db="EMBL/GenBank/DDBJ databases">
        <authorList>
            <person name="Scholz U."/>
            <person name="Mascher M."/>
            <person name="Fiebig A."/>
        </authorList>
    </citation>
    <scope>NUCLEOTIDE SEQUENCE</scope>
</reference>
<name>A0A7I8J375_SPIIN</name>
<comment type="subcellular location">
    <subcellularLocation>
        <location evidence="1">Membrane</location>
    </subcellularLocation>
</comment>
<dbReference type="InterPro" id="IPR001245">
    <property type="entry name" value="Ser-Thr/Tyr_kinase_cat_dom"/>
</dbReference>
<dbReference type="Pfam" id="PF07714">
    <property type="entry name" value="PK_Tyr_Ser-Thr"/>
    <property type="match status" value="1"/>
</dbReference>
<gene>
    <name evidence="12" type="ORF">SI7747_09010959</name>
</gene>
<dbReference type="GO" id="GO:0005524">
    <property type="term" value="F:ATP binding"/>
    <property type="evidence" value="ECO:0007669"/>
    <property type="project" value="InterPro"/>
</dbReference>
<dbReference type="GO" id="GO:0004672">
    <property type="term" value="F:protein kinase activity"/>
    <property type="evidence" value="ECO:0007669"/>
    <property type="project" value="InterPro"/>
</dbReference>
<dbReference type="Pfam" id="PF08263">
    <property type="entry name" value="LRRNT_2"/>
    <property type="match status" value="1"/>
</dbReference>